<evidence type="ECO:0000313" key="2">
    <source>
        <dbReference type="EnsemblProtists" id="EOD05554"/>
    </source>
</evidence>
<reference evidence="3" key="1">
    <citation type="journal article" date="2013" name="Nature">
        <title>Pan genome of the phytoplankton Emiliania underpins its global distribution.</title>
        <authorList>
            <person name="Read B.A."/>
            <person name="Kegel J."/>
            <person name="Klute M.J."/>
            <person name="Kuo A."/>
            <person name="Lefebvre S.C."/>
            <person name="Maumus F."/>
            <person name="Mayer C."/>
            <person name="Miller J."/>
            <person name="Monier A."/>
            <person name="Salamov A."/>
            <person name="Young J."/>
            <person name="Aguilar M."/>
            <person name="Claverie J.M."/>
            <person name="Frickenhaus S."/>
            <person name="Gonzalez K."/>
            <person name="Herman E.K."/>
            <person name="Lin Y.C."/>
            <person name="Napier J."/>
            <person name="Ogata H."/>
            <person name="Sarno A.F."/>
            <person name="Shmutz J."/>
            <person name="Schroeder D."/>
            <person name="de Vargas C."/>
            <person name="Verret F."/>
            <person name="von Dassow P."/>
            <person name="Valentin K."/>
            <person name="Van de Peer Y."/>
            <person name="Wheeler G."/>
            <person name="Dacks J.B."/>
            <person name="Delwiche C.F."/>
            <person name="Dyhrman S.T."/>
            <person name="Glockner G."/>
            <person name="John U."/>
            <person name="Richards T."/>
            <person name="Worden A.Z."/>
            <person name="Zhang X."/>
            <person name="Grigoriev I.V."/>
            <person name="Allen A.E."/>
            <person name="Bidle K."/>
            <person name="Borodovsky M."/>
            <person name="Bowler C."/>
            <person name="Brownlee C."/>
            <person name="Cock J.M."/>
            <person name="Elias M."/>
            <person name="Gladyshev V.N."/>
            <person name="Groth M."/>
            <person name="Guda C."/>
            <person name="Hadaegh A."/>
            <person name="Iglesias-Rodriguez M.D."/>
            <person name="Jenkins J."/>
            <person name="Jones B.M."/>
            <person name="Lawson T."/>
            <person name="Leese F."/>
            <person name="Lindquist E."/>
            <person name="Lobanov A."/>
            <person name="Lomsadze A."/>
            <person name="Malik S.B."/>
            <person name="Marsh M.E."/>
            <person name="Mackinder L."/>
            <person name="Mock T."/>
            <person name="Mueller-Roeber B."/>
            <person name="Pagarete A."/>
            <person name="Parker M."/>
            <person name="Probert I."/>
            <person name="Quesneville H."/>
            <person name="Raines C."/>
            <person name="Rensing S.A."/>
            <person name="Riano-Pachon D.M."/>
            <person name="Richier S."/>
            <person name="Rokitta S."/>
            <person name="Shiraiwa Y."/>
            <person name="Soanes D.M."/>
            <person name="van der Giezen M."/>
            <person name="Wahlund T.M."/>
            <person name="Williams B."/>
            <person name="Wilson W."/>
            <person name="Wolfe G."/>
            <person name="Wurch L.L."/>
        </authorList>
    </citation>
    <scope>NUCLEOTIDE SEQUENCE</scope>
</reference>
<protein>
    <recommendedName>
        <fullName evidence="4">SAP domain-containing protein</fullName>
    </recommendedName>
</protein>
<reference evidence="2" key="2">
    <citation type="submission" date="2024-10" db="UniProtKB">
        <authorList>
            <consortium name="EnsemblProtists"/>
        </authorList>
    </citation>
    <scope>IDENTIFICATION</scope>
</reference>
<dbReference type="KEGG" id="ehx:EMIHUDRAFT_446583"/>
<sequence length="198" mass="22483">MSGLVDENTNVSPNCPSPPAAPAAPAYYSINPALFDSKEYWSYRDLQRLCKRLNLNASGRRERLVEALQEWHRESRRLDQSGKFLGVEVRASPGGRAINPQLVSPLKPARQRSTEEIPSPSILSEGRRAQGLCPKPSPKLVFSPFNQVKLIPPKEQTEMFGRYREPDYDDLESEDDDNELDSDEDNEVLRQSLQRARM</sequence>
<feature type="compositionally biased region" description="Polar residues" evidence="1">
    <location>
        <begin position="189"/>
        <end position="198"/>
    </location>
</feature>
<feature type="region of interest" description="Disordered" evidence="1">
    <location>
        <begin position="1"/>
        <end position="20"/>
    </location>
</feature>
<dbReference type="EnsemblProtists" id="EOD05554">
    <property type="protein sequence ID" value="EOD05554"/>
    <property type="gene ID" value="EMIHUDRAFT_446583"/>
</dbReference>
<feature type="compositionally biased region" description="Basic and acidic residues" evidence="1">
    <location>
        <begin position="155"/>
        <end position="166"/>
    </location>
</feature>
<evidence type="ECO:0008006" key="4">
    <source>
        <dbReference type="Google" id="ProtNLM"/>
    </source>
</evidence>
<feature type="compositionally biased region" description="Acidic residues" evidence="1">
    <location>
        <begin position="167"/>
        <end position="186"/>
    </location>
</feature>
<dbReference type="Proteomes" id="UP000013827">
    <property type="component" value="Unassembled WGS sequence"/>
</dbReference>
<accession>A0A0D3I2R9</accession>
<dbReference type="PaxDb" id="2903-EOD05554"/>
<keyword evidence="3" id="KW-1185">Reference proteome</keyword>
<dbReference type="OMA" id="WSYRDLQ"/>
<dbReference type="RefSeq" id="XP_005757983.1">
    <property type="nucleotide sequence ID" value="XM_005757926.1"/>
</dbReference>
<evidence type="ECO:0000256" key="1">
    <source>
        <dbReference type="SAM" id="MobiDB-lite"/>
    </source>
</evidence>
<feature type="region of interest" description="Disordered" evidence="1">
    <location>
        <begin position="153"/>
        <end position="198"/>
    </location>
</feature>
<dbReference type="HOGENOM" id="CLU_1380374_0_0_1"/>
<organism evidence="2 3">
    <name type="scientific">Emiliania huxleyi (strain CCMP1516)</name>
    <dbReference type="NCBI Taxonomy" id="280463"/>
    <lineage>
        <taxon>Eukaryota</taxon>
        <taxon>Haptista</taxon>
        <taxon>Haptophyta</taxon>
        <taxon>Prymnesiophyceae</taxon>
        <taxon>Isochrysidales</taxon>
        <taxon>Noelaerhabdaceae</taxon>
        <taxon>Emiliania</taxon>
    </lineage>
</organism>
<dbReference type="AlphaFoldDB" id="A0A0D3I2R9"/>
<dbReference type="GeneID" id="17251703"/>
<proteinExistence type="predicted"/>
<evidence type="ECO:0000313" key="3">
    <source>
        <dbReference type="Proteomes" id="UP000013827"/>
    </source>
</evidence>
<name>A0A0D3I2R9_EMIH1</name>